<dbReference type="RefSeq" id="WP_259612435.1">
    <property type="nucleotide sequence ID" value="NZ_CP091139.2"/>
</dbReference>
<keyword evidence="3" id="KW-1185">Reference proteome</keyword>
<feature type="region of interest" description="Disordered" evidence="1">
    <location>
        <begin position="1"/>
        <end position="27"/>
    </location>
</feature>
<dbReference type="Proteomes" id="UP001054811">
    <property type="component" value="Chromosome"/>
</dbReference>
<sequence>MDRDAPHRRPPRRPGVPAHRGGRRDRVVAGRCPERAWASFRERVGMLGPLWTAAGIGFFASPEIEWSASR</sequence>
<organism evidence="2 3">
    <name type="scientific">Microbacterium elymi</name>
    <dbReference type="NCBI Taxonomy" id="2909587"/>
    <lineage>
        <taxon>Bacteria</taxon>
        <taxon>Bacillati</taxon>
        <taxon>Actinomycetota</taxon>
        <taxon>Actinomycetes</taxon>
        <taxon>Micrococcales</taxon>
        <taxon>Microbacteriaceae</taxon>
        <taxon>Microbacterium</taxon>
    </lineage>
</organism>
<proteinExistence type="predicted"/>
<evidence type="ECO:0000313" key="2">
    <source>
        <dbReference type="EMBL" id="UUT35809.1"/>
    </source>
</evidence>
<reference evidence="2" key="1">
    <citation type="submission" date="2022-01" db="EMBL/GenBank/DDBJ databases">
        <title>Microbacterium eymi and Microbacterium rhizovicinus sp. nov., isolated from the rhizospheric soil of Elymus tsukushiensis, a plant native to the Dokdo Islands, Republic of Korea.</title>
        <authorList>
            <person name="Hwang Y.J."/>
        </authorList>
    </citation>
    <scope>NUCLEOTIDE SEQUENCE</scope>
    <source>
        <strain evidence="2">KUDC0405</strain>
    </source>
</reference>
<protein>
    <submittedName>
        <fullName evidence="2">Uncharacterized protein</fullName>
    </submittedName>
</protein>
<gene>
    <name evidence="2" type="ORF">L2X98_21735</name>
</gene>
<evidence type="ECO:0000256" key="1">
    <source>
        <dbReference type="SAM" id="MobiDB-lite"/>
    </source>
</evidence>
<dbReference type="EMBL" id="CP091139">
    <property type="protein sequence ID" value="UUT35809.1"/>
    <property type="molecule type" value="Genomic_DNA"/>
</dbReference>
<accession>A0ABY5NKW2</accession>
<evidence type="ECO:0000313" key="3">
    <source>
        <dbReference type="Proteomes" id="UP001054811"/>
    </source>
</evidence>
<name>A0ABY5NKW2_9MICO</name>